<dbReference type="RefSeq" id="XP_014171193.1">
    <property type="nucleotide sequence ID" value="XM_014315718.1"/>
</dbReference>
<dbReference type="AlphaFoldDB" id="F0XKM6"/>
<proteinExistence type="predicted"/>
<dbReference type="InterPro" id="IPR051091">
    <property type="entry name" value="O-Glucosyltr/Glycosyltrsf_90"/>
</dbReference>
<dbReference type="eggNOG" id="ENOG502S14Y">
    <property type="taxonomic scope" value="Eukaryota"/>
</dbReference>
<keyword evidence="3" id="KW-1185">Reference proteome</keyword>
<dbReference type="PANTHER" id="PTHR12203">
    <property type="entry name" value="KDEL LYS-ASP-GLU-LEU CONTAINING - RELATED"/>
    <property type="match status" value="1"/>
</dbReference>
<sequence length="660" mass="74532">MQGPNLAEIGLATGPAGATLLFSILAQRLASRPSELWSEALCWTAIGAAARCSNRRKTSPLSAVRPAPKTLWVSAVGICMASLYKTELGVIGFFPALALLVLLSEQRIASELCTSIKSDSKFSAVIKSTWGTLLLSVVFVGTLVNWDFRHSILSLFPVFALLPVYSQSYTDARDEYRRRYNAEPPPGFEAWYEFAESHQSPIIDEFDTLNERIAPFWRLSGREIQGIISRAQDQPGGELWSCNFNGHRAFLQCTHPHRTFDRHLQLLFNTLLGNLLHVLPDVTFLVNHIDEPRVLLPRINHNSPDMSSFNTTNMSRRPVWDALTAFCSTWEPRRMDGTKSSIDTFGLPFVTNAKSALDLCRHPEYKHIHGLTVSPMSFNLIEGLVPVLSTGSLSTMGDILYPSPAYIEPEFRYDEEHDIAWEDKRNNLYWAGSTTGGFAADGQRGQWQKYHRQRFVSLAQNLGDHDHEYLHETAGDGDSGTVSRLRSSFFNGRLFDVGFTRIFQCARTACRDQRMHFGLRPWADKDAALQSRLAFDLDGNGISGRYYKLLASRSAPLKQTLLREWHDDRLVPWVHYFPVSQTLRELPELVSYLTSSPGGAGQKAAQAVADNGCKWFRRAFREVDMTIYTYRLLLELARLQDPQRPAGEVHLVVQKDEQKQ</sequence>
<dbReference type="OrthoDB" id="202415at2759"/>
<dbReference type="Proteomes" id="UP000007796">
    <property type="component" value="Unassembled WGS sequence"/>
</dbReference>
<protein>
    <submittedName>
        <fullName evidence="2">Capsule associated protein</fullName>
    </submittedName>
</protein>
<dbReference type="GeneID" id="25981803"/>
<name>F0XKM6_GROCL</name>
<dbReference type="PANTHER" id="PTHR12203:SF61">
    <property type="entry name" value="CAPSULE PROTEIN"/>
    <property type="match status" value="1"/>
</dbReference>
<accession>F0XKM6</accession>
<feature type="domain" description="Glycosyl transferase CAP10" evidence="1">
    <location>
        <begin position="346"/>
        <end position="643"/>
    </location>
</feature>
<gene>
    <name evidence="2" type="ORF">CMQ_8177</name>
</gene>
<evidence type="ECO:0000313" key="3">
    <source>
        <dbReference type="Proteomes" id="UP000007796"/>
    </source>
</evidence>
<dbReference type="Pfam" id="PF05686">
    <property type="entry name" value="Glyco_transf_90"/>
    <property type="match status" value="1"/>
</dbReference>
<dbReference type="InParanoid" id="F0XKM6"/>
<reference evidence="2 3" key="1">
    <citation type="journal article" date="2011" name="Proc. Natl. Acad. Sci. U.S.A.">
        <title>Genome and transcriptome analyses of the mountain pine beetle-fungal symbiont Grosmannia clavigera, a lodgepole pine pathogen.</title>
        <authorList>
            <person name="DiGuistini S."/>
            <person name="Wang Y."/>
            <person name="Liao N.Y."/>
            <person name="Taylor G."/>
            <person name="Tanguay P."/>
            <person name="Feau N."/>
            <person name="Henrissat B."/>
            <person name="Chan S.K."/>
            <person name="Hesse-Orce U."/>
            <person name="Alamouti S.M."/>
            <person name="Tsui C.K.M."/>
            <person name="Docking R.T."/>
            <person name="Levasseur A."/>
            <person name="Haridas S."/>
            <person name="Robertson G."/>
            <person name="Birol I."/>
            <person name="Holt R.A."/>
            <person name="Marra M.A."/>
            <person name="Hamelin R.C."/>
            <person name="Hirst M."/>
            <person name="Jones S.J.M."/>
            <person name="Bohlmann J."/>
            <person name="Breuil C."/>
        </authorList>
    </citation>
    <scope>NUCLEOTIDE SEQUENCE [LARGE SCALE GENOMIC DNA]</scope>
    <source>
        <strain evidence="3">kw1407 / UAMH 11150</strain>
    </source>
</reference>
<dbReference type="EMBL" id="GL629788">
    <property type="protein sequence ID" value="EFX01711.1"/>
    <property type="molecule type" value="Genomic_DNA"/>
</dbReference>
<dbReference type="SMART" id="SM00672">
    <property type="entry name" value="CAP10"/>
    <property type="match status" value="1"/>
</dbReference>
<dbReference type="HOGENOM" id="CLU_005027_2_0_1"/>
<organism evidence="3">
    <name type="scientific">Grosmannia clavigera (strain kw1407 / UAMH 11150)</name>
    <name type="common">Blue stain fungus</name>
    <name type="synonym">Graphiocladiella clavigera</name>
    <dbReference type="NCBI Taxonomy" id="655863"/>
    <lineage>
        <taxon>Eukaryota</taxon>
        <taxon>Fungi</taxon>
        <taxon>Dikarya</taxon>
        <taxon>Ascomycota</taxon>
        <taxon>Pezizomycotina</taxon>
        <taxon>Sordariomycetes</taxon>
        <taxon>Sordariomycetidae</taxon>
        <taxon>Ophiostomatales</taxon>
        <taxon>Ophiostomataceae</taxon>
        <taxon>Leptographium</taxon>
    </lineage>
</organism>
<evidence type="ECO:0000313" key="2">
    <source>
        <dbReference type="EMBL" id="EFX01711.1"/>
    </source>
</evidence>
<evidence type="ECO:0000259" key="1">
    <source>
        <dbReference type="SMART" id="SM00672"/>
    </source>
</evidence>
<dbReference type="InterPro" id="IPR006598">
    <property type="entry name" value="CAP10"/>
</dbReference>